<gene>
    <name evidence="2" type="ORF">TWF696_002618</name>
</gene>
<organism evidence="2 3">
    <name type="scientific">Orbilia brochopaga</name>
    <dbReference type="NCBI Taxonomy" id="3140254"/>
    <lineage>
        <taxon>Eukaryota</taxon>
        <taxon>Fungi</taxon>
        <taxon>Dikarya</taxon>
        <taxon>Ascomycota</taxon>
        <taxon>Pezizomycotina</taxon>
        <taxon>Orbiliomycetes</taxon>
        <taxon>Orbiliales</taxon>
        <taxon>Orbiliaceae</taxon>
        <taxon>Orbilia</taxon>
    </lineage>
</organism>
<accession>A0AAV9U2N7</accession>
<evidence type="ECO:0000313" key="3">
    <source>
        <dbReference type="Proteomes" id="UP001375240"/>
    </source>
</evidence>
<reference evidence="2 3" key="1">
    <citation type="submission" date="2019-10" db="EMBL/GenBank/DDBJ databases">
        <authorList>
            <person name="Palmer J.M."/>
        </authorList>
    </citation>
    <scope>NUCLEOTIDE SEQUENCE [LARGE SCALE GENOMIC DNA]</scope>
    <source>
        <strain evidence="2 3">TWF696</strain>
    </source>
</reference>
<dbReference type="InterPro" id="IPR001810">
    <property type="entry name" value="F-box_dom"/>
</dbReference>
<evidence type="ECO:0000259" key="1">
    <source>
        <dbReference type="PROSITE" id="PS50181"/>
    </source>
</evidence>
<sequence>MPNAWKIRLPFGRAGPPEDPLPSILDILPFELHIEILSYLTDVEGQISASLTNKRWYDTIAHANRFKSLRYTPARKFKGISIHKSLARAVDGSSIRLVGHVWTSRIVKYKYLLRTLVDREDADFQQTTKNVTSSWVLDEPFFRVDAQPDADDIASPHSTPADSRTPYRVTYTLMRHDGYKTAIGCHWGEFDPATEPMTIRQLTGKIVERCGGIIEYLFPHDWPGERDVAFDVEVDNRRREADDVPGVHFHVTAMAMYTGSFL</sequence>
<protein>
    <recommendedName>
        <fullName evidence="1">F-box domain-containing protein</fullName>
    </recommendedName>
</protein>
<evidence type="ECO:0000313" key="2">
    <source>
        <dbReference type="EMBL" id="KAK6334115.1"/>
    </source>
</evidence>
<dbReference type="InterPro" id="IPR036047">
    <property type="entry name" value="F-box-like_dom_sf"/>
</dbReference>
<dbReference type="CDD" id="cd09917">
    <property type="entry name" value="F-box_SF"/>
    <property type="match status" value="1"/>
</dbReference>
<feature type="domain" description="F-box" evidence="1">
    <location>
        <begin position="22"/>
        <end position="69"/>
    </location>
</feature>
<dbReference type="Proteomes" id="UP001375240">
    <property type="component" value="Unassembled WGS sequence"/>
</dbReference>
<name>A0AAV9U2N7_9PEZI</name>
<dbReference type="Pfam" id="PF00646">
    <property type="entry name" value="F-box"/>
    <property type="match status" value="1"/>
</dbReference>
<proteinExistence type="predicted"/>
<comment type="caution">
    <text evidence="2">The sequence shown here is derived from an EMBL/GenBank/DDBJ whole genome shotgun (WGS) entry which is preliminary data.</text>
</comment>
<dbReference type="EMBL" id="JAVHNQ010000013">
    <property type="protein sequence ID" value="KAK6334115.1"/>
    <property type="molecule type" value="Genomic_DNA"/>
</dbReference>
<keyword evidence="3" id="KW-1185">Reference proteome</keyword>
<dbReference type="PROSITE" id="PS50181">
    <property type="entry name" value="FBOX"/>
    <property type="match status" value="1"/>
</dbReference>
<dbReference type="SUPFAM" id="SSF81383">
    <property type="entry name" value="F-box domain"/>
    <property type="match status" value="1"/>
</dbReference>
<dbReference type="AlphaFoldDB" id="A0AAV9U2N7"/>